<dbReference type="Proteomes" id="UP000008305">
    <property type="component" value="Chromosome"/>
</dbReference>
<evidence type="ECO:0000313" key="3">
    <source>
        <dbReference type="Proteomes" id="UP000008305"/>
    </source>
</evidence>
<dbReference type="AlphaFoldDB" id="A0AA34RDL3"/>
<keyword evidence="1" id="KW-0472">Membrane</keyword>
<protein>
    <submittedName>
        <fullName evidence="2">Uncharacterized protein</fullName>
    </submittedName>
</protein>
<dbReference type="KEGG" id="cpm:G5S_0854"/>
<evidence type="ECO:0000256" key="1">
    <source>
        <dbReference type="SAM" id="Phobius"/>
    </source>
</evidence>
<dbReference type="RefSeq" id="WP_013712875.1">
    <property type="nucleotide sequence ID" value="NC_015408.1"/>
</dbReference>
<evidence type="ECO:0000313" key="2">
    <source>
        <dbReference type="EMBL" id="AEB41797.1"/>
    </source>
</evidence>
<sequence length="468" mass="53617">MIILPVILIGCQALSLMVAVAIFLPIIISTCLFGILFIFALNFSKSVTPKLHFDRIKFSKRDLEFLLDINTLPLEDKETKLSQLELYQEDLSLICIKIQQYQNKNFPEKIEEESLTKLEKSVVSLVKDGIEAVIECQKGPGLVLGICNEIKTFFIPKWLGGSSKKPLCKYLYDLSKLLTEYPCSDFLILLLKHRELTHEIADHILSLASSMEEHADLCKKTLGSLNLWFYGWFLETDTIKRIDAYDPEILINNPKLKEYLIQGNFVEFILSLQTEEMQAKIKSVLKTEQKPIVSALENYTYFQGLNSVEYLKNSPKLRIFMDALSLKMAFCLDLRSPSDWRFPLSVARHYKELIDLYEFALKEYSNILENLFILIELFQSNTKYQTFIRGLLEKAMPIKQWLVLFRPIVSAVFQVGVVRRKELSVLAAHLGIEYGALLNAIRSGQALEALLPYLFNGASSTEDKQPSP</sequence>
<keyword evidence="3" id="KW-1185">Reference proteome</keyword>
<gene>
    <name evidence="2" type="ordered locus">G5S_0854</name>
</gene>
<accession>A0AA34RDL3</accession>
<organism evidence="2 3">
    <name type="scientific">Chlamydia pecorum (strain ATCC VR-628 / DSM 29919 / E58)</name>
    <name type="common">Chlamydophila pecorum</name>
    <dbReference type="NCBI Taxonomy" id="331635"/>
    <lineage>
        <taxon>Bacteria</taxon>
        <taxon>Pseudomonadati</taxon>
        <taxon>Chlamydiota</taxon>
        <taxon>Chlamydiia</taxon>
        <taxon>Chlamydiales</taxon>
        <taxon>Chlamydiaceae</taxon>
        <taxon>Chlamydia/Chlamydophila group</taxon>
        <taxon>Chlamydia</taxon>
    </lineage>
</organism>
<keyword evidence="1" id="KW-0812">Transmembrane</keyword>
<feature type="transmembrane region" description="Helical" evidence="1">
    <location>
        <begin position="23"/>
        <end position="43"/>
    </location>
</feature>
<dbReference type="EMBL" id="CP002608">
    <property type="protein sequence ID" value="AEB41797.1"/>
    <property type="molecule type" value="Genomic_DNA"/>
</dbReference>
<dbReference type="NCBIfam" id="NF047333">
    <property type="entry name" value="Chlam_inc_CT214"/>
    <property type="match status" value="1"/>
</dbReference>
<name>A0AA34RDL3_CHLPE</name>
<proteinExistence type="predicted"/>
<reference evidence="2 3" key="1">
    <citation type="journal article" date="2011" name="J. Bacteriol.">
        <title>Genome sequence of the obligate intracellular animal pathogen Chlamydia pecorum E58.</title>
        <authorList>
            <person name="Mojica S."/>
            <person name="Huot Creasy H."/>
            <person name="Daugherty S."/>
            <person name="Read T.D."/>
            <person name="Kim T."/>
            <person name="Kaltenboeck B."/>
            <person name="Bavoil P."/>
            <person name="Myers G.S."/>
        </authorList>
    </citation>
    <scope>NUCLEOTIDE SEQUENCE [LARGE SCALE GENOMIC DNA]</scope>
    <source>
        <strain evidence="2 3">E58</strain>
    </source>
</reference>
<keyword evidence="1" id="KW-1133">Transmembrane helix</keyword>